<dbReference type="EMBL" id="CAEZTM010000103">
    <property type="protein sequence ID" value="CAB4581455.1"/>
    <property type="molecule type" value="Genomic_DNA"/>
</dbReference>
<dbReference type="InterPro" id="IPR004651">
    <property type="entry name" value="HisF"/>
</dbReference>
<dbReference type="UniPathway" id="UPA00031">
    <property type="reaction ID" value="UER00010"/>
</dbReference>
<evidence type="ECO:0000256" key="4">
    <source>
        <dbReference type="ARBA" id="ARBA00023102"/>
    </source>
</evidence>
<evidence type="ECO:0000256" key="3">
    <source>
        <dbReference type="ARBA" id="ARBA00022605"/>
    </source>
</evidence>
<evidence type="ECO:0000256" key="5">
    <source>
        <dbReference type="ARBA" id="ARBA00023239"/>
    </source>
</evidence>
<dbReference type="SUPFAM" id="SSF51366">
    <property type="entry name" value="Ribulose-phoshate binding barrel"/>
    <property type="match status" value="1"/>
</dbReference>
<dbReference type="GO" id="GO:0000107">
    <property type="term" value="F:imidazoleglycerol-phosphate synthase activity"/>
    <property type="evidence" value="ECO:0007669"/>
    <property type="project" value="InterPro"/>
</dbReference>
<evidence type="ECO:0000256" key="1">
    <source>
        <dbReference type="ARBA" id="ARBA00005091"/>
    </source>
</evidence>
<dbReference type="AlphaFoldDB" id="A0A6J6F1C3"/>
<dbReference type="PANTHER" id="PTHR21235:SF2">
    <property type="entry name" value="IMIDAZOLE GLYCEROL PHOSPHATE SYNTHASE HISHF"/>
    <property type="match status" value="1"/>
</dbReference>
<evidence type="ECO:0000313" key="7">
    <source>
        <dbReference type="EMBL" id="CAB4581455.1"/>
    </source>
</evidence>
<dbReference type="InterPro" id="IPR006062">
    <property type="entry name" value="His_biosynth"/>
</dbReference>
<accession>A0A6J6F1C3</accession>
<proteinExistence type="predicted"/>
<gene>
    <name evidence="7" type="ORF">UFOPK1684_01446</name>
</gene>
<dbReference type="GO" id="GO:0000105">
    <property type="term" value="P:L-histidine biosynthetic process"/>
    <property type="evidence" value="ECO:0007669"/>
    <property type="project" value="UniProtKB-UniPathway"/>
</dbReference>
<dbReference type="InterPro" id="IPR011060">
    <property type="entry name" value="RibuloseP-bd_barrel"/>
</dbReference>
<name>A0A6J6F1C3_9ZZZZ</name>
<dbReference type="Pfam" id="PF00977">
    <property type="entry name" value="His_biosynth"/>
    <property type="match status" value="1"/>
</dbReference>
<reference evidence="7" key="1">
    <citation type="submission" date="2020-05" db="EMBL/GenBank/DDBJ databases">
        <authorList>
            <person name="Chiriac C."/>
            <person name="Salcher M."/>
            <person name="Ghai R."/>
            <person name="Kavagutti S V."/>
        </authorList>
    </citation>
    <scope>NUCLEOTIDE SEQUENCE</scope>
</reference>
<dbReference type="InterPro" id="IPR013785">
    <property type="entry name" value="Aldolase_TIM"/>
</dbReference>
<protein>
    <recommendedName>
        <fullName evidence="2">imidazole glycerol-phosphate synthase</fullName>
        <ecNumber evidence="2">4.3.2.10</ecNumber>
    </recommendedName>
</protein>
<evidence type="ECO:0000256" key="2">
    <source>
        <dbReference type="ARBA" id="ARBA00012809"/>
    </source>
</evidence>
<organism evidence="7">
    <name type="scientific">freshwater metagenome</name>
    <dbReference type="NCBI Taxonomy" id="449393"/>
    <lineage>
        <taxon>unclassified sequences</taxon>
        <taxon>metagenomes</taxon>
        <taxon>ecological metagenomes</taxon>
    </lineage>
</organism>
<dbReference type="PANTHER" id="PTHR21235">
    <property type="entry name" value="IMIDAZOLE GLYCEROL PHOSPHATE SYNTHASE SUBUNIT HISF/H IGP SYNTHASE SUBUNIT HISF/H"/>
    <property type="match status" value="1"/>
</dbReference>
<comment type="pathway">
    <text evidence="1">Amino-acid biosynthesis; L-histidine biosynthesis; L-histidine from 5-phospho-alpha-D-ribose 1-diphosphate: step 5/9.</text>
</comment>
<keyword evidence="3" id="KW-0028">Amino-acid biosynthesis</keyword>
<dbReference type="InterPro" id="IPR050064">
    <property type="entry name" value="IGPS_HisA/HisF"/>
</dbReference>
<dbReference type="Gene3D" id="3.20.20.70">
    <property type="entry name" value="Aldolase class I"/>
    <property type="match status" value="1"/>
</dbReference>
<sequence length="272" mass="28616">MGASPPDLVGVMTAEGIKPVRLISRLDVKGTNLIKGIRFEGLRVIGAPNEKARQYYEQGVDELLYIDAVASLYNRNYLGGLVSEVVKDVFVPITVGGGIRSVDDVRALLRAGADKVAINTAAVKDPGLLTRVAESFGRQCVVLSVEAKSVAPGKWEVYTEGGRERSGRDVAEWIDEGIARGAGEVLVTSVDQDGTETGADLDLMAMAGELSTVPVIASGGIGSSTHAQELVDAANVDAIAVGRALHYGRLDLGSLRHGLRSKGVGVRDYVSS</sequence>
<keyword evidence="4" id="KW-0368">Histidine biosynthesis</keyword>
<dbReference type="CDD" id="cd04731">
    <property type="entry name" value="HisF"/>
    <property type="match status" value="1"/>
</dbReference>
<keyword evidence="5" id="KW-0456">Lyase</keyword>
<comment type="catalytic activity">
    <reaction evidence="6">
        <text>5-[(5-phospho-1-deoxy-D-ribulos-1-ylimino)methylamino]-1-(5-phospho-beta-D-ribosyl)imidazole-4-carboxamide + L-glutamine = D-erythro-1-(imidazol-4-yl)glycerol 3-phosphate + 5-amino-1-(5-phospho-beta-D-ribosyl)imidazole-4-carboxamide + L-glutamate + H(+)</text>
        <dbReference type="Rhea" id="RHEA:24793"/>
        <dbReference type="ChEBI" id="CHEBI:15378"/>
        <dbReference type="ChEBI" id="CHEBI:29985"/>
        <dbReference type="ChEBI" id="CHEBI:58278"/>
        <dbReference type="ChEBI" id="CHEBI:58359"/>
        <dbReference type="ChEBI" id="CHEBI:58475"/>
        <dbReference type="ChEBI" id="CHEBI:58525"/>
        <dbReference type="EC" id="4.3.2.10"/>
    </reaction>
</comment>
<dbReference type="GO" id="GO:0016829">
    <property type="term" value="F:lyase activity"/>
    <property type="evidence" value="ECO:0007669"/>
    <property type="project" value="UniProtKB-KW"/>
</dbReference>
<dbReference type="EC" id="4.3.2.10" evidence="2"/>
<evidence type="ECO:0000256" key="6">
    <source>
        <dbReference type="ARBA" id="ARBA00047838"/>
    </source>
</evidence>